<reference evidence="3 4" key="1">
    <citation type="submission" date="2024-09" db="EMBL/GenBank/DDBJ databases">
        <title>Chromosome-scale assembly of Riccia sorocarpa.</title>
        <authorList>
            <person name="Paukszto L."/>
        </authorList>
    </citation>
    <scope>NUCLEOTIDE SEQUENCE [LARGE SCALE GENOMIC DNA]</scope>
    <source>
        <strain evidence="3">LP-2024</strain>
        <tissue evidence="3">Aerial parts of the thallus</tissue>
    </source>
</reference>
<dbReference type="Proteomes" id="UP001633002">
    <property type="component" value="Unassembled WGS sequence"/>
</dbReference>
<protein>
    <submittedName>
        <fullName evidence="3">Uncharacterized protein</fullName>
    </submittedName>
</protein>
<accession>A0ABD3HM33</accession>
<comment type="caution">
    <text evidence="3">The sequence shown here is derived from an EMBL/GenBank/DDBJ whole genome shotgun (WGS) entry which is preliminary data.</text>
</comment>
<evidence type="ECO:0000313" key="4">
    <source>
        <dbReference type="Proteomes" id="UP001633002"/>
    </source>
</evidence>
<evidence type="ECO:0000313" key="3">
    <source>
        <dbReference type="EMBL" id="KAL3691866.1"/>
    </source>
</evidence>
<feature type="region of interest" description="Disordered" evidence="2">
    <location>
        <begin position="1"/>
        <end position="20"/>
    </location>
</feature>
<name>A0ABD3HM33_9MARC</name>
<dbReference type="EMBL" id="JBJQOH010000003">
    <property type="protein sequence ID" value="KAL3691866.1"/>
    <property type="molecule type" value="Genomic_DNA"/>
</dbReference>
<feature type="coiled-coil region" evidence="1">
    <location>
        <begin position="45"/>
        <end position="96"/>
    </location>
</feature>
<organism evidence="3 4">
    <name type="scientific">Riccia sorocarpa</name>
    <dbReference type="NCBI Taxonomy" id="122646"/>
    <lineage>
        <taxon>Eukaryota</taxon>
        <taxon>Viridiplantae</taxon>
        <taxon>Streptophyta</taxon>
        <taxon>Embryophyta</taxon>
        <taxon>Marchantiophyta</taxon>
        <taxon>Marchantiopsida</taxon>
        <taxon>Marchantiidae</taxon>
        <taxon>Marchantiales</taxon>
        <taxon>Ricciaceae</taxon>
        <taxon>Riccia</taxon>
    </lineage>
</organism>
<keyword evidence="1" id="KW-0175">Coiled coil</keyword>
<gene>
    <name evidence="3" type="ORF">R1sor_005517</name>
</gene>
<proteinExistence type="predicted"/>
<evidence type="ECO:0000256" key="1">
    <source>
        <dbReference type="SAM" id="Coils"/>
    </source>
</evidence>
<dbReference type="AlphaFoldDB" id="A0ABD3HM33"/>
<keyword evidence="4" id="KW-1185">Reference proteome</keyword>
<evidence type="ECO:0000256" key="2">
    <source>
        <dbReference type="SAM" id="MobiDB-lite"/>
    </source>
</evidence>
<sequence>MGSQEPELGNRISSADDEGEKEVKVADWAEFHDVFYELGGVALKVNQLRVKKAALSERLEAIIEAGSKSTERLDCLEKLKTRLQDKQDSLNQAKESLHESQ</sequence>